<dbReference type="EMBL" id="JAUSVL010000001">
    <property type="protein sequence ID" value="MDQ0290568.1"/>
    <property type="molecule type" value="Genomic_DNA"/>
</dbReference>
<gene>
    <name evidence="2" type="ORF">J3R75_002675</name>
</gene>
<organism evidence="2 3">
    <name type="scientific">Oligosphaera ethanolica</name>
    <dbReference type="NCBI Taxonomy" id="760260"/>
    <lineage>
        <taxon>Bacteria</taxon>
        <taxon>Pseudomonadati</taxon>
        <taxon>Lentisphaerota</taxon>
        <taxon>Oligosphaeria</taxon>
        <taxon>Oligosphaerales</taxon>
        <taxon>Oligosphaeraceae</taxon>
        <taxon>Oligosphaera</taxon>
    </lineage>
</organism>
<dbReference type="InterPro" id="IPR039552">
    <property type="entry name" value="IS66_C"/>
</dbReference>
<keyword evidence="3" id="KW-1185">Reference proteome</keyword>
<evidence type="ECO:0000259" key="1">
    <source>
        <dbReference type="Pfam" id="PF13817"/>
    </source>
</evidence>
<proteinExistence type="predicted"/>
<comment type="caution">
    <text evidence="2">The sequence shown here is derived from an EMBL/GenBank/DDBJ whole genome shotgun (WGS) entry which is preliminary data.</text>
</comment>
<feature type="domain" description="Transposase IS66 C-terminal" evidence="1">
    <location>
        <begin position="1"/>
        <end position="36"/>
    </location>
</feature>
<name>A0AAE3VHF6_9BACT</name>
<reference evidence="2" key="1">
    <citation type="submission" date="2023-07" db="EMBL/GenBank/DDBJ databases">
        <title>Genomic Encyclopedia of Type Strains, Phase IV (KMG-IV): sequencing the most valuable type-strain genomes for metagenomic binning, comparative biology and taxonomic classification.</title>
        <authorList>
            <person name="Goeker M."/>
        </authorList>
    </citation>
    <scope>NUCLEOTIDE SEQUENCE</scope>
    <source>
        <strain evidence="2">DSM 24202</strain>
    </source>
</reference>
<accession>A0AAE3VHF6</accession>
<dbReference type="Pfam" id="PF13817">
    <property type="entry name" value="DDE_Tnp_IS66_C"/>
    <property type="match status" value="1"/>
</dbReference>
<protein>
    <recommendedName>
        <fullName evidence="1">Transposase IS66 C-terminal domain-containing protein</fullName>
    </recommendedName>
</protein>
<sequence length="43" mass="4996">MATCKDNKVDFKAWLEDVLTRLGTTRHDDIDSLLPHNWTPARN</sequence>
<evidence type="ECO:0000313" key="3">
    <source>
        <dbReference type="Proteomes" id="UP001238163"/>
    </source>
</evidence>
<dbReference type="RefSeq" id="WP_307262171.1">
    <property type="nucleotide sequence ID" value="NZ_JAUSVL010000001.1"/>
</dbReference>
<evidence type="ECO:0000313" key="2">
    <source>
        <dbReference type="EMBL" id="MDQ0290568.1"/>
    </source>
</evidence>
<dbReference type="Proteomes" id="UP001238163">
    <property type="component" value="Unassembled WGS sequence"/>
</dbReference>
<dbReference type="AlphaFoldDB" id="A0AAE3VHF6"/>